<comment type="caution">
    <text evidence="1">The sequence shown here is derived from an EMBL/GenBank/DDBJ whole genome shotgun (WGS) entry which is preliminary data.</text>
</comment>
<protein>
    <submittedName>
        <fullName evidence="1">Uncharacterized protein</fullName>
    </submittedName>
</protein>
<accession>A0A9D3URL5</accession>
<organism evidence="1 2">
    <name type="scientific">Gossypium stocksii</name>
    <dbReference type="NCBI Taxonomy" id="47602"/>
    <lineage>
        <taxon>Eukaryota</taxon>
        <taxon>Viridiplantae</taxon>
        <taxon>Streptophyta</taxon>
        <taxon>Embryophyta</taxon>
        <taxon>Tracheophyta</taxon>
        <taxon>Spermatophyta</taxon>
        <taxon>Magnoliopsida</taxon>
        <taxon>eudicotyledons</taxon>
        <taxon>Gunneridae</taxon>
        <taxon>Pentapetalae</taxon>
        <taxon>rosids</taxon>
        <taxon>malvids</taxon>
        <taxon>Malvales</taxon>
        <taxon>Malvaceae</taxon>
        <taxon>Malvoideae</taxon>
        <taxon>Gossypium</taxon>
    </lineage>
</organism>
<keyword evidence="2" id="KW-1185">Reference proteome</keyword>
<dbReference type="AlphaFoldDB" id="A0A9D3URL5"/>
<evidence type="ECO:0000313" key="2">
    <source>
        <dbReference type="Proteomes" id="UP000828251"/>
    </source>
</evidence>
<sequence length="80" mass="9048">MAKVMTGFEHVTTMPKFKRCKVSAIRDFLPGCGRGATTDFGLNRQITVDQGKPLFGFEKEWLSERGEKKKKIDEGVFGHQ</sequence>
<reference evidence="1 2" key="1">
    <citation type="journal article" date="2021" name="Plant Biotechnol. J.">
        <title>Multi-omics assisted identification of the key and species-specific regulatory components of drought-tolerant mechanisms in Gossypium stocksii.</title>
        <authorList>
            <person name="Yu D."/>
            <person name="Ke L."/>
            <person name="Zhang D."/>
            <person name="Wu Y."/>
            <person name="Sun Y."/>
            <person name="Mei J."/>
            <person name="Sun J."/>
            <person name="Sun Y."/>
        </authorList>
    </citation>
    <scope>NUCLEOTIDE SEQUENCE [LARGE SCALE GENOMIC DNA]</scope>
    <source>
        <strain evidence="2">cv. E1</strain>
        <tissue evidence="1">Leaf</tissue>
    </source>
</reference>
<dbReference type="EMBL" id="JAIQCV010000010">
    <property type="protein sequence ID" value="KAH1056145.1"/>
    <property type="molecule type" value="Genomic_DNA"/>
</dbReference>
<proteinExistence type="predicted"/>
<name>A0A9D3URL5_9ROSI</name>
<gene>
    <name evidence="1" type="ORF">J1N35_034210</name>
</gene>
<evidence type="ECO:0000313" key="1">
    <source>
        <dbReference type="EMBL" id="KAH1056145.1"/>
    </source>
</evidence>
<dbReference type="Proteomes" id="UP000828251">
    <property type="component" value="Unassembled WGS sequence"/>
</dbReference>